<sequence>MLTKLQHAENAWGGKIDLIDQWLNSRRQLLIQYCQIAALAPYDTSNDTLPEANDINNFCNSLVDYVSEGHFEVFQQVIAECKKRDQQSQQLVSQVLPQITDSTELALDFNDKFGVKVTGSDELWLQLDEQLSKLGQALEDRFALEDKMLELLHRQYSEEAQPSS</sequence>
<dbReference type="OrthoDB" id="5567237at2"/>
<dbReference type="AlphaFoldDB" id="A0A4U1BLJ9"/>
<dbReference type="Gene3D" id="1.20.120.1370">
    <property type="entry name" value="Regulator of RNA polymerase sigma(70) subunit, domain 4"/>
    <property type="match status" value="1"/>
</dbReference>
<evidence type="ECO:0000256" key="2">
    <source>
        <dbReference type="ARBA" id="ARBA00023163"/>
    </source>
</evidence>
<organism evidence="4 5">
    <name type="scientific">Ferrimonas aestuarii</name>
    <dbReference type="NCBI Taxonomy" id="2569539"/>
    <lineage>
        <taxon>Bacteria</taxon>
        <taxon>Pseudomonadati</taxon>
        <taxon>Pseudomonadota</taxon>
        <taxon>Gammaproteobacteria</taxon>
        <taxon>Alteromonadales</taxon>
        <taxon>Ferrimonadaceae</taxon>
        <taxon>Ferrimonas</taxon>
    </lineage>
</organism>
<dbReference type="Proteomes" id="UP000305675">
    <property type="component" value="Unassembled WGS sequence"/>
</dbReference>
<dbReference type="GO" id="GO:0006355">
    <property type="term" value="P:regulation of DNA-templated transcription"/>
    <property type="evidence" value="ECO:0007669"/>
    <property type="project" value="InterPro"/>
</dbReference>
<reference evidence="4 5" key="1">
    <citation type="submission" date="2019-04" db="EMBL/GenBank/DDBJ databases">
        <authorList>
            <person name="Hwang J.C."/>
        </authorList>
    </citation>
    <scope>NUCLEOTIDE SEQUENCE [LARGE SCALE GENOMIC DNA]</scope>
    <source>
        <strain evidence="4 5">IMCC35002</strain>
    </source>
</reference>
<dbReference type="NCBIfam" id="NF008723">
    <property type="entry name" value="PRK11718.1"/>
    <property type="match status" value="1"/>
</dbReference>
<protein>
    <submittedName>
        <fullName evidence="4">Sigma D regulator</fullName>
    </submittedName>
</protein>
<dbReference type="RefSeq" id="WP_136864056.1">
    <property type="nucleotide sequence ID" value="NZ_SWCJ01000011.1"/>
</dbReference>
<keyword evidence="5" id="KW-1185">Reference proteome</keyword>
<keyword evidence="2 3" id="KW-0804">Transcription</keyword>
<name>A0A4U1BLJ9_9GAMM</name>
<dbReference type="InterPro" id="IPR038309">
    <property type="entry name" value="Rsd/AlgQ_sf"/>
</dbReference>
<dbReference type="Pfam" id="PF04353">
    <property type="entry name" value="Rsd_AlgQ"/>
    <property type="match status" value="1"/>
</dbReference>
<accession>A0A4U1BLJ9</accession>
<keyword evidence="1 3" id="KW-0805">Transcription regulation</keyword>
<proteinExistence type="inferred from homology"/>
<dbReference type="EMBL" id="SWCJ01000011">
    <property type="protein sequence ID" value="TKB53696.1"/>
    <property type="molecule type" value="Genomic_DNA"/>
</dbReference>
<evidence type="ECO:0000256" key="1">
    <source>
        <dbReference type="ARBA" id="ARBA00023015"/>
    </source>
</evidence>
<evidence type="ECO:0000256" key="3">
    <source>
        <dbReference type="RuleBase" id="RU004409"/>
    </source>
</evidence>
<dbReference type="PIRSF" id="PIRSF016548">
    <property type="entry name" value="Rsd_AlgQ"/>
    <property type="match status" value="1"/>
</dbReference>
<gene>
    <name evidence="4" type="ORF">FCL42_14060</name>
</gene>
<evidence type="ECO:0000313" key="4">
    <source>
        <dbReference type="EMBL" id="TKB53696.1"/>
    </source>
</evidence>
<comment type="caution">
    <text evidence="4">The sequence shown here is derived from an EMBL/GenBank/DDBJ whole genome shotgun (WGS) entry which is preliminary data.</text>
</comment>
<comment type="similarity">
    <text evidence="3">Belongs to the Rsd/AlgQ family.</text>
</comment>
<evidence type="ECO:0000313" key="5">
    <source>
        <dbReference type="Proteomes" id="UP000305675"/>
    </source>
</evidence>
<dbReference type="InterPro" id="IPR007448">
    <property type="entry name" value="Sigma70_reg_Rsd_AlgQ"/>
</dbReference>